<dbReference type="Proteomes" id="UP000253094">
    <property type="component" value="Unassembled WGS sequence"/>
</dbReference>
<comment type="caution">
    <text evidence="2">The sequence shown here is derived from an EMBL/GenBank/DDBJ whole genome shotgun (WGS) entry which is preliminary data.</text>
</comment>
<name>A0A367FQJ8_9ACTN</name>
<dbReference type="AlphaFoldDB" id="A0A367FQJ8"/>
<evidence type="ECO:0000313" key="3">
    <source>
        <dbReference type="Proteomes" id="UP000253094"/>
    </source>
</evidence>
<evidence type="ECO:0000313" key="2">
    <source>
        <dbReference type="EMBL" id="RCG31987.1"/>
    </source>
</evidence>
<feature type="region of interest" description="Disordered" evidence="1">
    <location>
        <begin position="29"/>
        <end position="78"/>
    </location>
</feature>
<accession>A0A367FQJ8</accession>
<dbReference type="EMBL" id="QOIL01000003">
    <property type="protein sequence ID" value="RCG31987.1"/>
    <property type="molecule type" value="Genomic_DNA"/>
</dbReference>
<protein>
    <submittedName>
        <fullName evidence="2">Uncharacterized protein</fullName>
    </submittedName>
</protein>
<evidence type="ECO:0000256" key="1">
    <source>
        <dbReference type="SAM" id="MobiDB-lite"/>
    </source>
</evidence>
<feature type="compositionally biased region" description="Low complexity" evidence="1">
    <location>
        <begin position="37"/>
        <end position="62"/>
    </location>
</feature>
<sequence>MARRMIPVRNKETGVTALVSERAWPLFAASHERLDQDNSADAAPDDPGAPPASEASSPAPQATTHKPQRRGAASDSKE</sequence>
<proteinExistence type="predicted"/>
<organism evidence="2 3">
    <name type="scientific">Sphaerisporangium album</name>
    <dbReference type="NCBI Taxonomy" id="509200"/>
    <lineage>
        <taxon>Bacteria</taxon>
        <taxon>Bacillati</taxon>
        <taxon>Actinomycetota</taxon>
        <taxon>Actinomycetes</taxon>
        <taxon>Streptosporangiales</taxon>
        <taxon>Streptosporangiaceae</taxon>
        <taxon>Sphaerisporangium</taxon>
    </lineage>
</organism>
<gene>
    <name evidence="2" type="ORF">DQ384_05445</name>
</gene>
<reference evidence="2 3" key="1">
    <citation type="submission" date="2018-06" db="EMBL/GenBank/DDBJ databases">
        <title>Sphaerisporangium craniellae sp. nov., isolated from a marine sponge in the South China Sea.</title>
        <authorList>
            <person name="Li L."/>
        </authorList>
    </citation>
    <scope>NUCLEOTIDE SEQUENCE [LARGE SCALE GENOMIC DNA]</scope>
    <source>
        <strain evidence="2 3">CCTCC AA 208026</strain>
    </source>
</reference>
<keyword evidence="3" id="KW-1185">Reference proteome</keyword>
<dbReference type="RefSeq" id="WP_114027602.1">
    <property type="nucleotide sequence ID" value="NZ_QOIL01000003.1"/>
</dbReference>